<dbReference type="Proteomes" id="UP000185678">
    <property type="component" value="Unassembled WGS sequence"/>
</dbReference>
<name>A0A1N7IX59_9PROT</name>
<evidence type="ECO:0000313" key="1">
    <source>
        <dbReference type="EMBL" id="SIS41659.1"/>
    </source>
</evidence>
<gene>
    <name evidence="1" type="ORF">SAMN05421779_101708</name>
</gene>
<dbReference type="EMBL" id="FTOA01000001">
    <property type="protein sequence ID" value="SIS41659.1"/>
    <property type="molecule type" value="Genomic_DNA"/>
</dbReference>
<proteinExistence type="predicted"/>
<sequence length="328" mass="35447">MLSPDPTVPVGGGLPPTLSWAHAVISRWLPAEAARMAEVLPVALARRLTSGGDWGGSTLTMPGDPLEIAFATHDPLSLRYTVDPGVQDLPELLALWHRLGAPTLPSEPLETAQALWQQGQPRFHAFIGVRHRQAEDRFKLYLEVPEQAASAAEAYASGVLECPGVLPNRPQRVEMIGVDPTDGRIEIYGRITDMMSHEVGTVLWRGGLAHRKAELLELLSLCFGFPVQRDLPGSVFGYSYARAPTGPVAVTLYTHARTLFGREGSIRSSLLSLGRRYGWDLGLYADLSAPLANLADLTTRHTMFGITLVGDAPPTVSFGLAPPEESCG</sequence>
<organism evidence="1 2">
    <name type="scientific">Insolitispirillum peregrinum</name>
    <dbReference type="NCBI Taxonomy" id="80876"/>
    <lineage>
        <taxon>Bacteria</taxon>
        <taxon>Pseudomonadati</taxon>
        <taxon>Pseudomonadota</taxon>
        <taxon>Alphaproteobacteria</taxon>
        <taxon>Rhodospirillales</taxon>
        <taxon>Novispirillaceae</taxon>
        <taxon>Insolitispirillum</taxon>
    </lineage>
</organism>
<dbReference type="AlphaFoldDB" id="A0A1N7IX59"/>
<dbReference type="STRING" id="80876.SAMN05421779_101708"/>
<protein>
    <submittedName>
        <fullName evidence="1">Uncharacterized protein</fullName>
    </submittedName>
</protein>
<keyword evidence="2" id="KW-1185">Reference proteome</keyword>
<accession>A0A1N7IX59</accession>
<reference evidence="1 2" key="1">
    <citation type="submission" date="2017-01" db="EMBL/GenBank/DDBJ databases">
        <authorList>
            <person name="Mah S.A."/>
            <person name="Swanson W.J."/>
            <person name="Moy G.W."/>
            <person name="Vacquier V.D."/>
        </authorList>
    </citation>
    <scope>NUCLEOTIDE SEQUENCE [LARGE SCALE GENOMIC DNA]</scope>
    <source>
        <strain evidence="1 2">DSM 11589</strain>
    </source>
</reference>
<evidence type="ECO:0000313" key="2">
    <source>
        <dbReference type="Proteomes" id="UP000185678"/>
    </source>
</evidence>